<evidence type="ECO:0000256" key="3">
    <source>
        <dbReference type="ARBA" id="ARBA00022692"/>
    </source>
</evidence>
<keyword evidence="6" id="KW-1133">Transmembrane helix</keyword>
<keyword evidence="11" id="KW-0175">Coiled coil</keyword>
<dbReference type="GO" id="GO:0035556">
    <property type="term" value="P:intracellular signal transduction"/>
    <property type="evidence" value="ECO:0007669"/>
    <property type="project" value="InterPro"/>
</dbReference>
<dbReference type="InterPro" id="IPR029787">
    <property type="entry name" value="Nucleotide_cyclase"/>
</dbReference>
<dbReference type="Gene3D" id="6.10.250.780">
    <property type="match status" value="1"/>
</dbReference>
<reference evidence="13 14" key="1">
    <citation type="journal article" date="2016" name="Nat. Commun.">
        <title>Extremotolerant tardigrade genome and improved radiotolerance of human cultured cells by tardigrade-unique protein.</title>
        <authorList>
            <person name="Hashimoto T."/>
            <person name="Horikawa D.D."/>
            <person name="Saito Y."/>
            <person name="Kuwahara H."/>
            <person name="Kozuka-Hata H."/>
            <person name="Shin-I T."/>
            <person name="Minakuchi Y."/>
            <person name="Ohishi K."/>
            <person name="Motoyama A."/>
            <person name="Aizu T."/>
            <person name="Enomoto A."/>
            <person name="Kondo K."/>
            <person name="Tanaka S."/>
            <person name="Hara Y."/>
            <person name="Koshikawa S."/>
            <person name="Sagara H."/>
            <person name="Miura T."/>
            <person name="Yokobori S."/>
            <person name="Miyagawa K."/>
            <person name="Suzuki Y."/>
            <person name="Kubo T."/>
            <person name="Oyama M."/>
            <person name="Kohara Y."/>
            <person name="Fujiyama A."/>
            <person name="Arakawa K."/>
            <person name="Katayama T."/>
            <person name="Toyoda A."/>
            <person name="Kunieda T."/>
        </authorList>
    </citation>
    <scope>NUCLEOTIDE SEQUENCE [LARGE SCALE GENOMIC DNA]</scope>
    <source>
        <strain evidence="13 14">YOKOZUNA-1</strain>
    </source>
</reference>
<evidence type="ECO:0000313" key="14">
    <source>
        <dbReference type="Proteomes" id="UP000186922"/>
    </source>
</evidence>
<evidence type="ECO:0000259" key="12">
    <source>
        <dbReference type="PROSITE" id="PS50125"/>
    </source>
</evidence>
<dbReference type="Gene3D" id="3.30.70.1230">
    <property type="entry name" value="Nucleotide cyclase"/>
    <property type="match status" value="1"/>
</dbReference>
<evidence type="ECO:0000256" key="10">
    <source>
        <dbReference type="ARBA" id="ARBA00023293"/>
    </source>
</evidence>
<dbReference type="GO" id="GO:0005886">
    <property type="term" value="C:plasma membrane"/>
    <property type="evidence" value="ECO:0007669"/>
    <property type="project" value="TreeGrafter"/>
</dbReference>
<dbReference type="SUPFAM" id="SSF55073">
    <property type="entry name" value="Nucleotide cyclase"/>
    <property type="match status" value="1"/>
</dbReference>
<evidence type="ECO:0000256" key="8">
    <source>
        <dbReference type="ARBA" id="ARBA00023180"/>
    </source>
</evidence>
<evidence type="ECO:0000256" key="2">
    <source>
        <dbReference type="ARBA" id="ARBA00012202"/>
    </source>
</evidence>
<evidence type="ECO:0000256" key="6">
    <source>
        <dbReference type="ARBA" id="ARBA00022989"/>
    </source>
</evidence>
<dbReference type="GO" id="GO:0001653">
    <property type="term" value="F:peptide receptor activity"/>
    <property type="evidence" value="ECO:0007669"/>
    <property type="project" value="TreeGrafter"/>
</dbReference>
<dbReference type="InterPro" id="IPR050401">
    <property type="entry name" value="Cyclic_nucleotide_synthase"/>
</dbReference>
<dbReference type="OrthoDB" id="1890790at2759"/>
<keyword evidence="10" id="KW-0141">cGMP biosynthesis</keyword>
<protein>
    <recommendedName>
        <fullName evidence="2">guanylate cyclase</fullName>
        <ecNumber evidence="2">4.6.1.2</ecNumber>
    </recommendedName>
</protein>
<keyword evidence="7" id="KW-0472">Membrane</keyword>
<dbReference type="GO" id="GO:0000166">
    <property type="term" value="F:nucleotide binding"/>
    <property type="evidence" value="ECO:0007669"/>
    <property type="project" value="UniProtKB-KW"/>
</dbReference>
<evidence type="ECO:0000256" key="11">
    <source>
        <dbReference type="SAM" id="Coils"/>
    </source>
</evidence>
<keyword evidence="9" id="KW-0456">Lyase</keyword>
<sequence length="231" mass="25905">MSSCPPAIHEILDNCWDENPNLRHSFTKIRDLLTKNLGRMGDNIIDYLIESMEKHAAALELEADNKMKMLEEEKQRSDDILSHMLPKTIAHALSHGIHPPPEVFESTTVQFSAVDGFSKLASGAKTPHNIIRILNALYTTCDFAIENYDVYKVETVKDAYMIVSGLPVRNGIRHADNIASLAFHMRRNVSLMELPVEILTDDSTKLRLRVGIHSGPCVAAIVGTRLPRYCL</sequence>
<evidence type="ECO:0000256" key="7">
    <source>
        <dbReference type="ARBA" id="ARBA00023136"/>
    </source>
</evidence>
<organism evidence="13 14">
    <name type="scientific">Ramazzottius varieornatus</name>
    <name type="common">Water bear</name>
    <name type="synonym">Tardigrade</name>
    <dbReference type="NCBI Taxonomy" id="947166"/>
    <lineage>
        <taxon>Eukaryota</taxon>
        <taxon>Metazoa</taxon>
        <taxon>Ecdysozoa</taxon>
        <taxon>Tardigrada</taxon>
        <taxon>Eutardigrada</taxon>
        <taxon>Parachela</taxon>
        <taxon>Hypsibioidea</taxon>
        <taxon>Ramazzottiidae</taxon>
        <taxon>Ramazzottius</taxon>
    </lineage>
</organism>
<evidence type="ECO:0000256" key="1">
    <source>
        <dbReference type="ARBA" id="ARBA00004479"/>
    </source>
</evidence>
<evidence type="ECO:0000313" key="13">
    <source>
        <dbReference type="EMBL" id="GAV02678.1"/>
    </source>
</evidence>
<dbReference type="AlphaFoldDB" id="A0A1D1VSH6"/>
<keyword evidence="5" id="KW-0547">Nucleotide-binding</keyword>
<evidence type="ECO:0000256" key="5">
    <source>
        <dbReference type="ARBA" id="ARBA00022741"/>
    </source>
</evidence>
<comment type="caution">
    <text evidence="13">The sequence shown here is derived from an EMBL/GenBank/DDBJ whole genome shotgun (WGS) entry which is preliminary data.</text>
</comment>
<dbReference type="PANTHER" id="PTHR11920:SF501">
    <property type="entry name" value="GUANYLATE CYCLASE 32E"/>
    <property type="match status" value="1"/>
</dbReference>
<dbReference type="InterPro" id="IPR011645">
    <property type="entry name" value="HNOB_dom_associated"/>
</dbReference>
<name>A0A1D1VSH6_RAMVA</name>
<dbReference type="InterPro" id="IPR001054">
    <property type="entry name" value="A/G_cyclase"/>
</dbReference>
<feature type="domain" description="Guanylate cyclase" evidence="12">
    <location>
        <begin position="108"/>
        <end position="231"/>
    </location>
</feature>
<dbReference type="GO" id="GO:0004383">
    <property type="term" value="F:guanylate cyclase activity"/>
    <property type="evidence" value="ECO:0007669"/>
    <property type="project" value="UniProtKB-EC"/>
</dbReference>
<keyword evidence="14" id="KW-1185">Reference proteome</keyword>
<keyword evidence="4" id="KW-0732">Signal</keyword>
<dbReference type="EC" id="4.6.1.2" evidence="2"/>
<dbReference type="EMBL" id="BDGG01000008">
    <property type="protein sequence ID" value="GAV02678.1"/>
    <property type="molecule type" value="Genomic_DNA"/>
</dbReference>
<comment type="subcellular location">
    <subcellularLocation>
        <location evidence="1">Membrane</location>
        <topology evidence="1">Single-pass type I membrane protein</topology>
    </subcellularLocation>
</comment>
<dbReference type="PANTHER" id="PTHR11920">
    <property type="entry name" value="GUANYLYL CYCLASE"/>
    <property type="match status" value="1"/>
</dbReference>
<gene>
    <name evidence="13" type="primary">RvY_13214-1</name>
    <name evidence="13" type="synonym">RvY_13214.1</name>
    <name evidence="13" type="ORF">RvY_13214</name>
</gene>
<keyword evidence="8" id="KW-0325">Glycoprotein</keyword>
<dbReference type="Proteomes" id="UP000186922">
    <property type="component" value="Unassembled WGS sequence"/>
</dbReference>
<evidence type="ECO:0000256" key="4">
    <source>
        <dbReference type="ARBA" id="ARBA00022729"/>
    </source>
</evidence>
<accession>A0A1D1VSH6</accession>
<dbReference type="GO" id="GO:0004016">
    <property type="term" value="F:adenylate cyclase activity"/>
    <property type="evidence" value="ECO:0007669"/>
    <property type="project" value="TreeGrafter"/>
</dbReference>
<dbReference type="SMART" id="SM00044">
    <property type="entry name" value="CYCc"/>
    <property type="match status" value="1"/>
</dbReference>
<feature type="coiled-coil region" evidence="11">
    <location>
        <begin position="49"/>
        <end position="76"/>
    </location>
</feature>
<keyword evidence="3" id="KW-0812">Transmembrane</keyword>
<dbReference type="STRING" id="947166.A0A1D1VSH6"/>
<dbReference type="GO" id="GO:0007168">
    <property type="term" value="P:receptor guanylyl cyclase signaling pathway"/>
    <property type="evidence" value="ECO:0007669"/>
    <property type="project" value="TreeGrafter"/>
</dbReference>
<dbReference type="Pfam" id="PF07701">
    <property type="entry name" value="HNOBA"/>
    <property type="match status" value="1"/>
</dbReference>
<dbReference type="Pfam" id="PF00211">
    <property type="entry name" value="Guanylate_cyc"/>
    <property type="match status" value="1"/>
</dbReference>
<proteinExistence type="predicted"/>
<dbReference type="PROSITE" id="PS50125">
    <property type="entry name" value="GUANYLATE_CYCLASE_2"/>
    <property type="match status" value="1"/>
</dbReference>
<dbReference type="CDD" id="cd07302">
    <property type="entry name" value="CHD"/>
    <property type="match status" value="1"/>
</dbReference>
<evidence type="ECO:0000256" key="9">
    <source>
        <dbReference type="ARBA" id="ARBA00023239"/>
    </source>
</evidence>